<name>A0A937K0T2_9BACT</name>
<dbReference type="EMBL" id="JAESIY010000009">
    <property type="protein sequence ID" value="MBL3657924.1"/>
    <property type="molecule type" value="Genomic_DNA"/>
</dbReference>
<dbReference type="RefSeq" id="WP_202245706.1">
    <property type="nucleotide sequence ID" value="NZ_JAESIY010000009.1"/>
</dbReference>
<proteinExistence type="predicted"/>
<reference evidence="1" key="1">
    <citation type="submission" date="2021-01" db="EMBL/GenBank/DDBJ databases">
        <title>Fulvivirga kasyanovii gen. nov., sp nov., a novel member of the phylum Bacteroidetes isolated from seawater in a mussel farm.</title>
        <authorList>
            <person name="Zhao L.-H."/>
            <person name="Wang Z.-J."/>
        </authorList>
    </citation>
    <scope>NUCLEOTIDE SEQUENCE</scope>
    <source>
        <strain evidence="1">2943</strain>
    </source>
</reference>
<dbReference type="Proteomes" id="UP000659388">
    <property type="component" value="Unassembled WGS sequence"/>
</dbReference>
<evidence type="ECO:0000313" key="1">
    <source>
        <dbReference type="EMBL" id="MBL3657924.1"/>
    </source>
</evidence>
<dbReference type="GO" id="GO:0033104">
    <property type="term" value="C:type VI protein secretion system complex"/>
    <property type="evidence" value="ECO:0007669"/>
    <property type="project" value="InterPro"/>
</dbReference>
<organism evidence="1 2">
    <name type="scientific">Fulvivirga sediminis</name>
    <dbReference type="NCBI Taxonomy" id="2803949"/>
    <lineage>
        <taxon>Bacteria</taxon>
        <taxon>Pseudomonadati</taxon>
        <taxon>Bacteroidota</taxon>
        <taxon>Cytophagia</taxon>
        <taxon>Cytophagales</taxon>
        <taxon>Fulvivirgaceae</taxon>
        <taxon>Fulvivirga</taxon>
    </lineage>
</organism>
<evidence type="ECO:0000313" key="2">
    <source>
        <dbReference type="Proteomes" id="UP000659388"/>
    </source>
</evidence>
<sequence length="142" mass="16553">MMNLSISYAQETGPIPDIVIRMKTPDEKEYHEYHLQSVDYFYIRETYDKNDTIPKPDVSITLTWSTIADEYLLRWISQSTTEMRGEILINDKNSGELIRKLTFSGGRVYSYNESFSGGYSYSASPQMSINVREIRFNNIAMY</sequence>
<dbReference type="Pfam" id="PF17642">
    <property type="entry name" value="TssD"/>
    <property type="match status" value="1"/>
</dbReference>
<dbReference type="AlphaFoldDB" id="A0A937K0T2"/>
<comment type="caution">
    <text evidence="1">The sequence shown here is derived from an EMBL/GenBank/DDBJ whole genome shotgun (WGS) entry which is preliminary data.</text>
</comment>
<dbReference type="InterPro" id="IPR041408">
    <property type="entry name" value="Hcp_Tssd"/>
</dbReference>
<gene>
    <name evidence="1" type="ORF">JL102_17365</name>
</gene>
<accession>A0A937K0T2</accession>
<protein>
    <submittedName>
        <fullName evidence="1">Uncharacterized protein</fullName>
    </submittedName>
</protein>
<keyword evidence="2" id="KW-1185">Reference proteome</keyword>